<keyword evidence="3" id="KW-1185">Reference proteome</keyword>
<dbReference type="PANTHER" id="PTHR45138">
    <property type="entry name" value="REGULATORY COMPONENTS OF SENSORY TRANSDUCTION SYSTEM"/>
    <property type="match status" value="1"/>
</dbReference>
<dbReference type="Gene3D" id="3.30.450.40">
    <property type="match status" value="1"/>
</dbReference>
<sequence>MRSKKVGKCMNEIRQQIEAMANQISLNLHTIDSETLLLIDKLMNLSTEANDYLGISKAHMYLGVINVEKGNINDGISQYIMALSYTFYEGLEALRPPVLNNLGVAQNIIGNYVAAIEHLSNAKTIVERYEVRSDLLPVIHSNIADAYLGIHQPEKALEYLDKVNESISLLDYDKAYVILANYAEAYIQLKSPEKAFNYILWCEEILYDRESFNFLAYVDYLKAKYFDLIHEYKDADLFFKKAVNALIKDEQLFYYPKISSEYMAFLVNQNQHKTCISFIEQSLELSKKNRWEFVYSEYYSYLSKCYRAMSEWERAFNAINLYFDHENKNKERLNQYQINLLNAQESLMRLEIKNNVLIQSIDNMKVVNNILKRINSVHNLNDLVRDLYVELKNIFDMDTFTIGLLEDEKKEITYIAKYENDVYLGMSHIDYENDKSFSVWVKNNRMPVIIHNADDFEYIKTHYAAIKLSREDYLKKGNYSKSIVIWPLMIEHEMIGLINIQSLKENAYSTYDLELIEMLSSHLAIALINNKQRSELNRMIEKLNELSFIDSLTGIYNRQAFNEFIPALYNEAIDQKQNLVFAMIDLDNFKALNDAFGHQEGDACLQQFGELLKDIVGDLGYSYRYGGDEFSLVFTGIDLEVVDSILEEICQKSSKLYTLDPHLTVSASIGAIFIENGDSGGISIRSFINYADNALYIAKSEGKNTYRRVIV</sequence>
<dbReference type="Pfam" id="PF13185">
    <property type="entry name" value="GAF_2"/>
    <property type="match status" value="1"/>
</dbReference>
<dbReference type="SMART" id="SM00267">
    <property type="entry name" value="GGDEF"/>
    <property type="match status" value="1"/>
</dbReference>
<dbReference type="Gene3D" id="1.25.40.10">
    <property type="entry name" value="Tetratricopeptide repeat domain"/>
    <property type="match status" value="1"/>
</dbReference>
<proteinExistence type="predicted"/>
<dbReference type="SUPFAM" id="SSF55073">
    <property type="entry name" value="Nucleotide cyclase"/>
    <property type="match status" value="1"/>
</dbReference>
<dbReference type="InterPro" id="IPR003018">
    <property type="entry name" value="GAF"/>
</dbReference>
<dbReference type="SUPFAM" id="SSF48452">
    <property type="entry name" value="TPR-like"/>
    <property type="match status" value="2"/>
</dbReference>
<dbReference type="Proteomes" id="UP000614200">
    <property type="component" value="Unassembled WGS sequence"/>
</dbReference>
<dbReference type="InterPro" id="IPR000160">
    <property type="entry name" value="GGDEF_dom"/>
</dbReference>
<dbReference type="RefSeq" id="WP_194701850.1">
    <property type="nucleotide sequence ID" value="NZ_JADKNH010000006.1"/>
</dbReference>
<dbReference type="InterPro" id="IPR029016">
    <property type="entry name" value="GAF-like_dom_sf"/>
</dbReference>
<dbReference type="SMART" id="SM00065">
    <property type="entry name" value="GAF"/>
    <property type="match status" value="1"/>
</dbReference>
<dbReference type="InterPro" id="IPR011990">
    <property type="entry name" value="TPR-like_helical_dom_sf"/>
</dbReference>
<dbReference type="EMBL" id="JADKNH010000006">
    <property type="protein sequence ID" value="MBF4693606.1"/>
    <property type="molecule type" value="Genomic_DNA"/>
</dbReference>
<protein>
    <submittedName>
        <fullName evidence="2">Diguanylate cyclase</fullName>
    </submittedName>
</protein>
<reference evidence="2 3" key="1">
    <citation type="submission" date="2020-11" db="EMBL/GenBank/DDBJ databases">
        <title>Fusibacter basophilias sp. nov.</title>
        <authorList>
            <person name="Qiu D."/>
        </authorList>
    </citation>
    <scope>NUCLEOTIDE SEQUENCE [LARGE SCALE GENOMIC DNA]</scope>
    <source>
        <strain evidence="2 3">Q10-2</strain>
    </source>
</reference>
<comment type="caution">
    <text evidence="2">The sequence shown here is derived from an EMBL/GenBank/DDBJ whole genome shotgun (WGS) entry which is preliminary data.</text>
</comment>
<name>A0ABR9ZTC9_9FIRM</name>
<dbReference type="Pfam" id="PF00990">
    <property type="entry name" value="GGDEF"/>
    <property type="match status" value="1"/>
</dbReference>
<dbReference type="NCBIfam" id="TIGR00254">
    <property type="entry name" value="GGDEF"/>
    <property type="match status" value="1"/>
</dbReference>
<evidence type="ECO:0000259" key="1">
    <source>
        <dbReference type="PROSITE" id="PS50887"/>
    </source>
</evidence>
<dbReference type="InterPro" id="IPR050469">
    <property type="entry name" value="Diguanylate_Cyclase"/>
</dbReference>
<evidence type="ECO:0000313" key="2">
    <source>
        <dbReference type="EMBL" id="MBF4693606.1"/>
    </source>
</evidence>
<organism evidence="2 3">
    <name type="scientific">Fusibacter ferrireducens</name>
    <dbReference type="NCBI Taxonomy" id="2785058"/>
    <lineage>
        <taxon>Bacteria</taxon>
        <taxon>Bacillati</taxon>
        <taxon>Bacillota</taxon>
        <taxon>Clostridia</taxon>
        <taxon>Eubacteriales</taxon>
        <taxon>Eubacteriales Family XII. Incertae Sedis</taxon>
        <taxon>Fusibacter</taxon>
    </lineage>
</organism>
<accession>A0ABR9ZTC9</accession>
<dbReference type="SUPFAM" id="SSF55781">
    <property type="entry name" value="GAF domain-like"/>
    <property type="match status" value="1"/>
</dbReference>
<feature type="domain" description="GGDEF" evidence="1">
    <location>
        <begin position="577"/>
        <end position="711"/>
    </location>
</feature>
<evidence type="ECO:0000313" key="3">
    <source>
        <dbReference type="Proteomes" id="UP000614200"/>
    </source>
</evidence>
<dbReference type="Gene3D" id="3.30.70.270">
    <property type="match status" value="1"/>
</dbReference>
<dbReference type="CDD" id="cd01949">
    <property type="entry name" value="GGDEF"/>
    <property type="match status" value="1"/>
</dbReference>
<dbReference type="PANTHER" id="PTHR45138:SF9">
    <property type="entry name" value="DIGUANYLATE CYCLASE DGCM-RELATED"/>
    <property type="match status" value="1"/>
</dbReference>
<dbReference type="InterPro" id="IPR029787">
    <property type="entry name" value="Nucleotide_cyclase"/>
</dbReference>
<dbReference type="PROSITE" id="PS50887">
    <property type="entry name" value="GGDEF"/>
    <property type="match status" value="1"/>
</dbReference>
<dbReference type="InterPro" id="IPR043128">
    <property type="entry name" value="Rev_trsase/Diguanyl_cyclase"/>
</dbReference>
<gene>
    <name evidence="2" type="ORF">ISU02_10760</name>
</gene>